<reference evidence="1" key="1">
    <citation type="journal article" date="2021" name="Proc. Natl. Acad. Sci. U.S.A.">
        <title>A Catalog of Tens of Thousands of Viruses from Human Metagenomes Reveals Hidden Associations with Chronic Diseases.</title>
        <authorList>
            <person name="Tisza M.J."/>
            <person name="Buck C.B."/>
        </authorList>
    </citation>
    <scope>NUCLEOTIDE SEQUENCE</scope>
    <source>
        <strain evidence="1">CtBeL15</strain>
    </source>
</reference>
<organism evidence="1">
    <name type="scientific">Siphoviridae sp. ctBeL15</name>
    <dbReference type="NCBI Taxonomy" id="2825374"/>
    <lineage>
        <taxon>Viruses</taxon>
        <taxon>Duplodnaviria</taxon>
        <taxon>Heunggongvirae</taxon>
        <taxon>Uroviricota</taxon>
        <taxon>Caudoviricetes</taxon>
    </lineage>
</organism>
<sequence>MSFCGVCLVQSYSMCAALSTFILGNRSPIWVIILPNMDFYE</sequence>
<evidence type="ECO:0000313" key="1">
    <source>
        <dbReference type="EMBL" id="DAG00086.1"/>
    </source>
</evidence>
<dbReference type="EMBL" id="BK016176">
    <property type="protein sequence ID" value="DAG00086.1"/>
    <property type="molecule type" value="Genomic_DNA"/>
</dbReference>
<accession>A0A8S5V037</accession>
<name>A0A8S5V037_9CAUD</name>
<protein>
    <submittedName>
        <fullName evidence="1">Uncharacterized protein</fullName>
    </submittedName>
</protein>
<proteinExistence type="predicted"/>